<evidence type="ECO:0000313" key="3">
    <source>
        <dbReference type="Proteomes" id="UP000828390"/>
    </source>
</evidence>
<gene>
    <name evidence="2" type="ORF">DPMN_044398</name>
</gene>
<dbReference type="AlphaFoldDB" id="A0A9D4D2B6"/>
<feature type="region of interest" description="Disordered" evidence="1">
    <location>
        <begin position="1"/>
        <end position="27"/>
    </location>
</feature>
<name>A0A9D4D2B6_DREPO</name>
<reference evidence="2" key="2">
    <citation type="submission" date="2020-11" db="EMBL/GenBank/DDBJ databases">
        <authorList>
            <person name="McCartney M.A."/>
            <person name="Auch B."/>
            <person name="Kono T."/>
            <person name="Mallez S."/>
            <person name="Becker A."/>
            <person name="Gohl D.M."/>
            <person name="Silverstein K.A.T."/>
            <person name="Koren S."/>
            <person name="Bechman K.B."/>
            <person name="Herman A."/>
            <person name="Abrahante J.E."/>
            <person name="Garbe J."/>
        </authorList>
    </citation>
    <scope>NUCLEOTIDE SEQUENCE</scope>
    <source>
        <strain evidence="2">Duluth1</strain>
        <tissue evidence="2">Whole animal</tissue>
    </source>
</reference>
<protein>
    <submittedName>
        <fullName evidence="2">Uncharacterized protein</fullName>
    </submittedName>
</protein>
<dbReference type="Proteomes" id="UP000828390">
    <property type="component" value="Unassembled WGS sequence"/>
</dbReference>
<dbReference type="EMBL" id="JAIWYP010000011">
    <property type="protein sequence ID" value="KAH3737803.1"/>
    <property type="molecule type" value="Genomic_DNA"/>
</dbReference>
<feature type="compositionally biased region" description="Basic and acidic residues" evidence="1">
    <location>
        <begin position="1"/>
        <end position="14"/>
    </location>
</feature>
<evidence type="ECO:0000313" key="2">
    <source>
        <dbReference type="EMBL" id="KAH3737803.1"/>
    </source>
</evidence>
<feature type="compositionally biased region" description="Polar residues" evidence="1">
    <location>
        <begin position="72"/>
        <end position="90"/>
    </location>
</feature>
<proteinExistence type="predicted"/>
<keyword evidence="3" id="KW-1185">Reference proteome</keyword>
<accession>A0A9D4D2B6</accession>
<sequence length="101" mass="10912">MSDEVSRKPNDADGHTGGLPEPLNLDAKFTKTEGSINVKRIDESQQTGNNAMTATKIDPTECNVVTAIVPTQEENSPKDSNPTRGSQTDENCFIKLPDIPV</sequence>
<organism evidence="2 3">
    <name type="scientific">Dreissena polymorpha</name>
    <name type="common">Zebra mussel</name>
    <name type="synonym">Mytilus polymorpha</name>
    <dbReference type="NCBI Taxonomy" id="45954"/>
    <lineage>
        <taxon>Eukaryota</taxon>
        <taxon>Metazoa</taxon>
        <taxon>Spiralia</taxon>
        <taxon>Lophotrochozoa</taxon>
        <taxon>Mollusca</taxon>
        <taxon>Bivalvia</taxon>
        <taxon>Autobranchia</taxon>
        <taxon>Heteroconchia</taxon>
        <taxon>Euheterodonta</taxon>
        <taxon>Imparidentia</taxon>
        <taxon>Neoheterodontei</taxon>
        <taxon>Myida</taxon>
        <taxon>Dreissenoidea</taxon>
        <taxon>Dreissenidae</taxon>
        <taxon>Dreissena</taxon>
    </lineage>
</organism>
<reference evidence="2" key="1">
    <citation type="journal article" date="2019" name="bioRxiv">
        <title>The Genome of the Zebra Mussel, Dreissena polymorpha: A Resource for Invasive Species Research.</title>
        <authorList>
            <person name="McCartney M.A."/>
            <person name="Auch B."/>
            <person name="Kono T."/>
            <person name="Mallez S."/>
            <person name="Zhang Y."/>
            <person name="Obille A."/>
            <person name="Becker A."/>
            <person name="Abrahante J.E."/>
            <person name="Garbe J."/>
            <person name="Badalamenti J.P."/>
            <person name="Herman A."/>
            <person name="Mangelson H."/>
            <person name="Liachko I."/>
            <person name="Sullivan S."/>
            <person name="Sone E.D."/>
            <person name="Koren S."/>
            <person name="Silverstein K.A.T."/>
            <person name="Beckman K.B."/>
            <person name="Gohl D.M."/>
        </authorList>
    </citation>
    <scope>NUCLEOTIDE SEQUENCE</scope>
    <source>
        <strain evidence="2">Duluth1</strain>
        <tissue evidence="2">Whole animal</tissue>
    </source>
</reference>
<evidence type="ECO:0000256" key="1">
    <source>
        <dbReference type="SAM" id="MobiDB-lite"/>
    </source>
</evidence>
<comment type="caution">
    <text evidence="2">The sequence shown here is derived from an EMBL/GenBank/DDBJ whole genome shotgun (WGS) entry which is preliminary data.</text>
</comment>
<feature type="region of interest" description="Disordered" evidence="1">
    <location>
        <begin position="68"/>
        <end position="101"/>
    </location>
</feature>